<feature type="transmembrane region" description="Helical" evidence="3">
    <location>
        <begin position="327"/>
        <end position="344"/>
    </location>
</feature>
<organism evidence="4 5">
    <name type="scientific">Ruthenibacterium intestinale</name>
    <dbReference type="NCBI Taxonomy" id="3133163"/>
    <lineage>
        <taxon>Bacteria</taxon>
        <taxon>Bacillati</taxon>
        <taxon>Bacillota</taxon>
        <taxon>Clostridia</taxon>
        <taxon>Eubacteriales</taxon>
        <taxon>Oscillospiraceae</taxon>
        <taxon>Ruthenibacterium</taxon>
    </lineage>
</organism>
<evidence type="ECO:0000256" key="3">
    <source>
        <dbReference type="SAM" id="Phobius"/>
    </source>
</evidence>
<dbReference type="InterPro" id="IPR004995">
    <property type="entry name" value="Spore_Ger"/>
</dbReference>
<comment type="caution">
    <text evidence="4">The sequence shown here is derived from an EMBL/GenBank/DDBJ whole genome shotgun (WGS) entry which is preliminary data.</text>
</comment>
<evidence type="ECO:0000256" key="1">
    <source>
        <dbReference type="ARBA" id="ARBA00005278"/>
    </source>
</evidence>
<dbReference type="InterPro" id="IPR050768">
    <property type="entry name" value="UPF0353/GerABKA_families"/>
</dbReference>
<dbReference type="PIRSF" id="PIRSF005690">
    <property type="entry name" value="GerBA"/>
    <property type="match status" value="1"/>
</dbReference>
<name>A0ABV1GFX4_9FIRM</name>
<evidence type="ECO:0000313" key="5">
    <source>
        <dbReference type="Proteomes" id="UP001477672"/>
    </source>
</evidence>
<dbReference type="Pfam" id="PF03323">
    <property type="entry name" value="GerA"/>
    <property type="match status" value="1"/>
</dbReference>
<keyword evidence="3" id="KW-1133">Transmembrane helix</keyword>
<dbReference type="PANTHER" id="PTHR22550">
    <property type="entry name" value="SPORE GERMINATION PROTEIN"/>
    <property type="match status" value="1"/>
</dbReference>
<keyword evidence="3" id="KW-0812">Transmembrane</keyword>
<dbReference type="PANTHER" id="PTHR22550:SF5">
    <property type="entry name" value="LEUCINE ZIPPER PROTEIN 4"/>
    <property type="match status" value="1"/>
</dbReference>
<gene>
    <name evidence="4" type="ORF">WMO24_09755</name>
</gene>
<dbReference type="EMBL" id="JBBMFA010000095">
    <property type="protein sequence ID" value="MEQ2520710.1"/>
    <property type="molecule type" value="Genomic_DNA"/>
</dbReference>
<comment type="similarity">
    <text evidence="1">Belongs to the GerABKA family.</text>
</comment>
<evidence type="ECO:0000313" key="4">
    <source>
        <dbReference type="EMBL" id="MEQ2520710.1"/>
    </source>
</evidence>
<feature type="transmembrane region" description="Helical" evidence="3">
    <location>
        <begin position="365"/>
        <end position="398"/>
    </location>
</feature>
<feature type="transmembrane region" description="Helical" evidence="3">
    <location>
        <begin position="287"/>
        <end position="307"/>
    </location>
</feature>
<proteinExistence type="inferred from homology"/>
<evidence type="ECO:0000256" key="2">
    <source>
        <dbReference type="ARBA" id="ARBA00023136"/>
    </source>
</evidence>
<dbReference type="Proteomes" id="UP001477672">
    <property type="component" value="Unassembled WGS sequence"/>
</dbReference>
<feature type="transmembrane region" description="Helical" evidence="3">
    <location>
        <begin position="248"/>
        <end position="266"/>
    </location>
</feature>
<sequence length="486" mass="54356">MEQQLLKKDLLENKLLLKGLFGNATDFYTKDIELFGIPCCICMFEGLSSIERLWIMMLDILSRPERAISDPEELFDYIWRKTAVPMESKCVLCVDDARAQLTAGTSVILIDGVDRALVISTQSMQFRSVQEPSGENNIRGSREGFTELLRVNISLIRRLIRTDELMVETMSLGERTQTEIALLYNRKLVSQKLLRLVRERLENTQLPFVFDSGYLAAFLQRSRFSFFQAVGYTERPDTSSAKICEGKIIVLANGSPFAMIVPYFFNENFQSMDDYSEKAYFASLIRIVKYVAFFLAVMLPGVFVSIANFTPELLPPQLLYKVAAAEMATPLPLFLEALFVNFLLEIVREAGLRLPKPIGHSVSLVAALIVGDAAVSAGILGTPVVIVIALTAICTYVVPSLYEPVTVLRILFILAGGILGPLGISALTVWMLSNLCSMNPFGIPYLAPIAPARKDFLRDGMIRSSWKRLAKSDFYVDKLQEAEESE</sequence>
<dbReference type="RefSeq" id="WP_349216255.1">
    <property type="nucleotide sequence ID" value="NZ_JBBMFA010000095.1"/>
</dbReference>
<accession>A0ABV1GFX4</accession>
<keyword evidence="5" id="KW-1185">Reference proteome</keyword>
<feature type="transmembrane region" description="Helical" evidence="3">
    <location>
        <begin position="410"/>
        <end position="432"/>
    </location>
</feature>
<protein>
    <submittedName>
        <fullName evidence="4">Spore germination protein</fullName>
    </submittedName>
</protein>
<reference evidence="4 5" key="1">
    <citation type="submission" date="2024-03" db="EMBL/GenBank/DDBJ databases">
        <title>Human intestinal bacterial collection.</title>
        <authorList>
            <person name="Pauvert C."/>
            <person name="Hitch T.C.A."/>
            <person name="Clavel T."/>
        </authorList>
    </citation>
    <scope>NUCLEOTIDE SEQUENCE [LARGE SCALE GENOMIC DNA]</scope>
    <source>
        <strain evidence="4 5">CLA-JM-H11</strain>
    </source>
</reference>
<keyword evidence="2 3" id="KW-0472">Membrane</keyword>